<dbReference type="EMBL" id="CP067993">
    <property type="protein sequence ID" value="QQQ44616.1"/>
    <property type="molecule type" value="Genomic_DNA"/>
</dbReference>
<dbReference type="Proteomes" id="UP000596095">
    <property type="component" value="Chromosome"/>
</dbReference>
<proteinExistence type="predicted"/>
<name>A0ABD7C9L8_STEMA</name>
<evidence type="ECO:0008006" key="3">
    <source>
        <dbReference type="Google" id="ProtNLM"/>
    </source>
</evidence>
<sequence>MRKSEAARVDEAKVTVCIPCLIWAEMGRMPFEHVATCSDYNHVKSGNIRISHAHGYAGCLWHHRGRIEVDGWTHARMREHFGPSLAEGSRTFHQTFGSDDYLIARQTALLTGEAA</sequence>
<evidence type="ECO:0000313" key="1">
    <source>
        <dbReference type="EMBL" id="QQQ44616.1"/>
    </source>
</evidence>
<dbReference type="Gene3D" id="3.30.40.190">
    <property type="match status" value="1"/>
</dbReference>
<reference evidence="1 2" key="1">
    <citation type="submission" date="2021-01" db="EMBL/GenBank/DDBJ databases">
        <title>Genome Characterization of a novel Stenotrophomonas isolate with high keratinase activity.</title>
        <authorList>
            <person name="Cao Z.-J."/>
        </authorList>
    </citation>
    <scope>NUCLEOTIDE SEQUENCE [LARGE SCALE GENOMIC DNA]</scope>
    <source>
        <strain evidence="1 2">DHHJ</strain>
    </source>
</reference>
<evidence type="ECO:0000313" key="2">
    <source>
        <dbReference type="Proteomes" id="UP000596095"/>
    </source>
</evidence>
<gene>
    <name evidence="1" type="ORF">JJL50_15340</name>
</gene>
<accession>A0ABD7C9L8</accession>
<dbReference type="AlphaFoldDB" id="A0ABD7C9L8"/>
<dbReference type="InterPro" id="IPR031875">
    <property type="entry name" value="RecA_dep_nuc"/>
</dbReference>
<protein>
    <recommendedName>
        <fullName evidence="3">DUF968 domain-containing protein</fullName>
    </recommendedName>
</protein>
<organism evidence="1 2">
    <name type="scientific">Stenotrophomonas maltophilia</name>
    <name type="common">Pseudomonas maltophilia</name>
    <name type="synonym">Xanthomonas maltophilia</name>
    <dbReference type="NCBI Taxonomy" id="40324"/>
    <lineage>
        <taxon>Bacteria</taxon>
        <taxon>Pseudomonadati</taxon>
        <taxon>Pseudomonadota</taxon>
        <taxon>Gammaproteobacteria</taxon>
        <taxon>Lysobacterales</taxon>
        <taxon>Lysobacteraceae</taxon>
        <taxon>Stenotrophomonas</taxon>
        <taxon>Stenotrophomonas maltophilia group</taxon>
    </lineage>
</organism>
<dbReference type="Pfam" id="PF16786">
    <property type="entry name" value="RecA_dep_nuc"/>
    <property type="match status" value="1"/>
</dbReference>